<reference evidence="2 3" key="1">
    <citation type="submission" date="2019-01" db="EMBL/GenBank/DDBJ databases">
        <authorList>
            <person name="Deng T."/>
        </authorList>
    </citation>
    <scope>NUCLEOTIDE SEQUENCE [LARGE SCALE GENOMIC DNA]</scope>
    <source>
        <strain evidence="2 3">F8825</strain>
    </source>
</reference>
<dbReference type="PANTHER" id="PTHR39639:SF1">
    <property type="entry name" value="DUF262 DOMAIN-CONTAINING PROTEIN"/>
    <property type="match status" value="1"/>
</dbReference>
<dbReference type="OrthoDB" id="9798761at2"/>
<dbReference type="Proteomes" id="UP000291088">
    <property type="component" value="Unassembled WGS sequence"/>
</dbReference>
<dbReference type="Pfam" id="PF03235">
    <property type="entry name" value="GmrSD_N"/>
    <property type="match status" value="1"/>
</dbReference>
<evidence type="ECO:0000313" key="3">
    <source>
        <dbReference type="Proteomes" id="UP000291088"/>
    </source>
</evidence>
<organism evidence="2 3">
    <name type="scientific">Ciceribacter ferrooxidans</name>
    <dbReference type="NCBI Taxonomy" id="2509717"/>
    <lineage>
        <taxon>Bacteria</taxon>
        <taxon>Pseudomonadati</taxon>
        <taxon>Pseudomonadota</taxon>
        <taxon>Alphaproteobacteria</taxon>
        <taxon>Hyphomicrobiales</taxon>
        <taxon>Rhizobiaceae</taxon>
        <taxon>Ciceribacter</taxon>
    </lineage>
</organism>
<sequence length="360" mass="42185">MNTIVETDIETEEVPEDEEEDAYVQYDIATYPSDLTVLVLKSMWDGGQIIIPEFQRNYVWTIKQASLLIESFLVGLPVPQAFFYIDKENRNLVIDGQQRITTLAFYLNGYFGSEDFQGKKQVFRLTGLSKKSPFQGKRFTDLDEKDQRKLTNSVLRVVNIRQMAPRDDDTASFHIFERLNTGGTPLKPQEIRNCVFHGQIVTDLSVLNRDKNWRKIVGRDAVDKHKRDEEIVLRIFSLFERAEKYEKPMKEFLNISMKENRQANTLKFMQFKDRFPIVCKKFIDNFGEKPFHLRGPMNLAAADCIMAECIKNYDKKFDVAKKNFESLMDDPKFREDIFFNTSDASVVKRRIDRVKTLFKE</sequence>
<dbReference type="InterPro" id="IPR004919">
    <property type="entry name" value="GmrSD_N"/>
</dbReference>
<dbReference type="EMBL" id="SDVB01000102">
    <property type="protein sequence ID" value="RYC23674.1"/>
    <property type="molecule type" value="Genomic_DNA"/>
</dbReference>
<name>A0A4Q2TUL2_9HYPH</name>
<accession>A0A4Q2TUL2</accession>
<dbReference type="PANTHER" id="PTHR39639">
    <property type="entry name" value="CHROMOSOME 16, WHOLE GENOME SHOTGUN SEQUENCE"/>
    <property type="match status" value="1"/>
</dbReference>
<dbReference type="RefSeq" id="WP_129330607.1">
    <property type="nucleotide sequence ID" value="NZ_SDVB01000102.1"/>
</dbReference>
<protein>
    <submittedName>
        <fullName evidence="2">DUF262 domain-containing protein</fullName>
    </submittedName>
</protein>
<evidence type="ECO:0000313" key="2">
    <source>
        <dbReference type="EMBL" id="RYC23674.1"/>
    </source>
</evidence>
<dbReference type="AlphaFoldDB" id="A0A4Q2TUL2"/>
<proteinExistence type="predicted"/>
<comment type="caution">
    <text evidence="2">The sequence shown here is derived from an EMBL/GenBank/DDBJ whole genome shotgun (WGS) entry which is preliminary data.</text>
</comment>
<gene>
    <name evidence="2" type="ORF">EUU22_02885</name>
</gene>
<evidence type="ECO:0000259" key="1">
    <source>
        <dbReference type="Pfam" id="PF03235"/>
    </source>
</evidence>
<feature type="domain" description="GmrSD restriction endonucleases N-terminal" evidence="1">
    <location>
        <begin position="46"/>
        <end position="195"/>
    </location>
</feature>
<keyword evidence="3" id="KW-1185">Reference proteome</keyword>